<dbReference type="InterPro" id="IPR053859">
    <property type="entry name" value="MVD-like_N"/>
</dbReference>
<dbReference type="SUPFAM" id="SSF54211">
    <property type="entry name" value="Ribosomal protein S5 domain 2-like"/>
    <property type="match status" value="1"/>
</dbReference>
<dbReference type="AlphaFoldDB" id="A0A7H0VAZ1"/>
<proteinExistence type="predicted"/>
<dbReference type="PIRSF" id="PIRSF015950">
    <property type="entry name" value="Mev_P_decrbx"/>
    <property type="match status" value="1"/>
</dbReference>
<dbReference type="Pfam" id="PF18376">
    <property type="entry name" value="MDD_C"/>
    <property type="match status" value="1"/>
</dbReference>
<protein>
    <submittedName>
        <fullName evidence="8">Diphosphomevalonate decarboxylase</fullName>
    </submittedName>
</protein>
<dbReference type="KEGG" id="chyd:H4K34_10920"/>
<dbReference type="Gene3D" id="3.30.230.10">
    <property type="match status" value="1"/>
</dbReference>
<name>A0A7H0VAZ1_9FLAO</name>
<feature type="domain" description="Diphosphomevalonate decarboxylase-like N-terminal" evidence="7">
    <location>
        <begin position="11"/>
        <end position="168"/>
    </location>
</feature>
<organism evidence="8 9">
    <name type="scientific">Croceimicrobium hydrocarbonivorans</name>
    <dbReference type="NCBI Taxonomy" id="2761580"/>
    <lineage>
        <taxon>Bacteria</taxon>
        <taxon>Pseudomonadati</taxon>
        <taxon>Bacteroidota</taxon>
        <taxon>Flavobacteriia</taxon>
        <taxon>Flavobacteriales</taxon>
        <taxon>Owenweeksiaceae</taxon>
        <taxon>Croceimicrobium</taxon>
    </lineage>
</organism>
<evidence type="ECO:0000256" key="3">
    <source>
        <dbReference type="ARBA" id="ARBA00022840"/>
    </source>
</evidence>
<dbReference type="InterPro" id="IPR020568">
    <property type="entry name" value="Ribosomal_Su5_D2-typ_SF"/>
</dbReference>
<dbReference type="GO" id="GO:0016831">
    <property type="term" value="F:carboxy-lyase activity"/>
    <property type="evidence" value="ECO:0007669"/>
    <property type="project" value="InterPro"/>
</dbReference>
<dbReference type="EMBL" id="CP060139">
    <property type="protein sequence ID" value="QNR22889.1"/>
    <property type="molecule type" value="Genomic_DNA"/>
</dbReference>
<keyword evidence="3" id="KW-0067">ATP-binding</keyword>
<evidence type="ECO:0000313" key="9">
    <source>
        <dbReference type="Proteomes" id="UP000516305"/>
    </source>
</evidence>
<sequence>MNSKSSSWRSPSNIALVKYWGKYEPQLPANPSLSFTLKESYTETKLEIQEEISEADFDFEVYLDYRKADNFKPKIEQFLKRIESELDFLKGHKFSIHTYNSFPHSSGIASSASGMSALALCLLSLSPEGQKLSESEFYRKASEWARLGSGSASRSLFGGLGLWGKTEGIAESSDEYAIPYAGKVDPVFQDFKDTILLVEKGQKAVSSTAGHGLMNGHPFAQERFAQAHRNMASLQSILAKGDLEAFGELVESEALTLHAMMMSSRPYFLLMKPNTLQIIEEIWNFRRETLKPLYFTLDAGANVHLLYPASIEQEALDFVNSTIKGYLKNGEYICDQVGPGPTKLT</sequence>
<keyword evidence="9" id="KW-1185">Reference proteome</keyword>
<evidence type="ECO:0000256" key="1">
    <source>
        <dbReference type="ARBA" id="ARBA00022516"/>
    </source>
</evidence>
<dbReference type="InterPro" id="IPR005935">
    <property type="entry name" value="Mev_decarb"/>
</dbReference>
<evidence type="ECO:0000259" key="7">
    <source>
        <dbReference type="Pfam" id="PF22700"/>
    </source>
</evidence>
<dbReference type="RefSeq" id="WP_210757457.1">
    <property type="nucleotide sequence ID" value="NZ_CP060139.1"/>
</dbReference>
<evidence type="ECO:0000256" key="4">
    <source>
        <dbReference type="ARBA" id="ARBA00023098"/>
    </source>
</evidence>
<dbReference type="InterPro" id="IPR041431">
    <property type="entry name" value="Mvd1_C"/>
</dbReference>
<accession>A0A7H0VAZ1</accession>
<gene>
    <name evidence="8" type="ORF">H4K34_10920</name>
</gene>
<keyword evidence="1" id="KW-0444">Lipid biosynthesis</keyword>
<dbReference type="GO" id="GO:0008299">
    <property type="term" value="P:isoprenoid biosynthetic process"/>
    <property type="evidence" value="ECO:0007669"/>
    <property type="project" value="InterPro"/>
</dbReference>
<dbReference type="Pfam" id="PF22700">
    <property type="entry name" value="MVD-like_N"/>
    <property type="match status" value="1"/>
</dbReference>
<reference evidence="8 9" key="1">
    <citation type="submission" date="2020-08" db="EMBL/GenBank/DDBJ databases">
        <title>Croceimicrobium hydrocarbonivorans gen. nov., sp. nov., a novel marine bacterium isolated from a bacterial consortium that degrades polyethylene terephthalate.</title>
        <authorList>
            <person name="Liu R."/>
        </authorList>
    </citation>
    <scope>NUCLEOTIDE SEQUENCE [LARGE SCALE GENOMIC DNA]</scope>
    <source>
        <strain evidence="8 9">A20-9</strain>
    </source>
</reference>
<evidence type="ECO:0000256" key="2">
    <source>
        <dbReference type="ARBA" id="ARBA00022741"/>
    </source>
</evidence>
<feature type="domain" description="Mvd1 C-terminal" evidence="6">
    <location>
        <begin position="195"/>
        <end position="325"/>
    </location>
</feature>
<dbReference type="PANTHER" id="PTHR10977:SF3">
    <property type="entry name" value="DIPHOSPHOMEVALONATE DECARBOXYLASE"/>
    <property type="match status" value="1"/>
</dbReference>
<keyword evidence="5" id="KW-0456">Lyase</keyword>
<evidence type="ECO:0000259" key="6">
    <source>
        <dbReference type="Pfam" id="PF18376"/>
    </source>
</evidence>
<dbReference type="Gene3D" id="3.30.70.890">
    <property type="entry name" value="GHMP kinase, C-terminal domain"/>
    <property type="match status" value="1"/>
</dbReference>
<dbReference type="PANTHER" id="PTHR10977">
    <property type="entry name" value="DIPHOSPHOMEVALONATE DECARBOXYLASE"/>
    <property type="match status" value="1"/>
</dbReference>
<dbReference type="GO" id="GO:0005524">
    <property type="term" value="F:ATP binding"/>
    <property type="evidence" value="ECO:0007669"/>
    <property type="project" value="UniProtKB-KW"/>
</dbReference>
<evidence type="ECO:0000313" key="8">
    <source>
        <dbReference type="EMBL" id="QNR22889.1"/>
    </source>
</evidence>
<keyword evidence="2" id="KW-0547">Nucleotide-binding</keyword>
<dbReference type="Proteomes" id="UP000516305">
    <property type="component" value="Chromosome"/>
</dbReference>
<evidence type="ECO:0000256" key="5">
    <source>
        <dbReference type="ARBA" id="ARBA00023239"/>
    </source>
</evidence>
<keyword evidence="4" id="KW-0443">Lipid metabolism</keyword>
<dbReference type="InterPro" id="IPR014721">
    <property type="entry name" value="Ribsml_uS5_D2-typ_fold_subgr"/>
</dbReference>
<dbReference type="SUPFAM" id="SSF55060">
    <property type="entry name" value="GHMP Kinase, C-terminal domain"/>
    <property type="match status" value="1"/>
</dbReference>
<dbReference type="InterPro" id="IPR036554">
    <property type="entry name" value="GHMP_kinase_C_sf"/>
</dbReference>